<proteinExistence type="predicted"/>
<evidence type="ECO:0000313" key="1">
    <source>
        <dbReference type="EMBL" id="RSU08944.1"/>
    </source>
</evidence>
<keyword evidence="2" id="KW-1185">Reference proteome</keyword>
<name>A0A430ALT0_9ENTE</name>
<accession>A0A430ALT0</accession>
<dbReference type="RefSeq" id="WP_126815290.1">
    <property type="nucleotide sequence ID" value="NZ_NGKC01000027.1"/>
</dbReference>
<dbReference type="EMBL" id="NGKC01000027">
    <property type="protein sequence ID" value="RSU08944.1"/>
    <property type="molecule type" value="Genomic_DNA"/>
</dbReference>
<sequence length="190" mass="21741">MKKIDFLSFSNQLVELYSKNIDEYSDESFSLGYIIKDLDSFVLFMSISEVGTLDSIQIRSKKYISKIVKNTEYTKMYDFFVTYTKKNEIFDGFSLKSSINLEEIETIENILSSSLMLKRTVSIITSEDGSILTGKIVLLDANNIVISLLNYESISIDNKESINLNSIICIDIVSVENFLYDKYIEAKSIE</sequence>
<protein>
    <submittedName>
        <fullName evidence="1">Uncharacterized protein</fullName>
    </submittedName>
</protein>
<gene>
    <name evidence="1" type="ORF">CBF27_13820</name>
</gene>
<comment type="caution">
    <text evidence="1">The sequence shown here is derived from an EMBL/GenBank/DDBJ whole genome shotgun (WGS) entry which is preliminary data.</text>
</comment>
<dbReference type="OrthoDB" id="9876507at2"/>
<evidence type="ECO:0000313" key="2">
    <source>
        <dbReference type="Proteomes" id="UP000286773"/>
    </source>
</evidence>
<organism evidence="1 2">
    <name type="scientific">Vagococcus acidifermentans</name>
    <dbReference type="NCBI Taxonomy" id="564710"/>
    <lineage>
        <taxon>Bacteria</taxon>
        <taxon>Bacillati</taxon>
        <taxon>Bacillota</taxon>
        <taxon>Bacilli</taxon>
        <taxon>Lactobacillales</taxon>
        <taxon>Enterococcaceae</taxon>
        <taxon>Vagococcus</taxon>
    </lineage>
</organism>
<reference evidence="1 2" key="1">
    <citation type="submission" date="2017-05" db="EMBL/GenBank/DDBJ databases">
        <title>Vagococcus spp. assemblies.</title>
        <authorList>
            <person name="Gulvik C.A."/>
        </authorList>
    </citation>
    <scope>NUCLEOTIDE SEQUENCE [LARGE SCALE GENOMIC DNA]</scope>
    <source>
        <strain evidence="1 2">LMG 24798</strain>
    </source>
</reference>
<dbReference type="AlphaFoldDB" id="A0A430ALT0"/>
<dbReference type="Proteomes" id="UP000286773">
    <property type="component" value="Unassembled WGS sequence"/>
</dbReference>